<dbReference type="Proteomes" id="UP000094329">
    <property type="component" value="Unassembled WGS sequence"/>
</dbReference>
<evidence type="ECO:0000313" key="2">
    <source>
        <dbReference type="Proteomes" id="UP000094329"/>
    </source>
</evidence>
<sequence>MSASKTKKRQTYAFFSEPYRSEKMVLFSYRGNTKLASITHIYDLINYSFKLGTTRGYFMAINFQRFKKTSKATQN</sequence>
<organism evidence="1 2">
    <name type="scientific">Piscirickettsia litoralis</name>
    <dbReference type="NCBI Taxonomy" id="1891921"/>
    <lineage>
        <taxon>Bacteria</taxon>
        <taxon>Pseudomonadati</taxon>
        <taxon>Pseudomonadota</taxon>
        <taxon>Gammaproteobacteria</taxon>
        <taxon>Thiotrichales</taxon>
        <taxon>Piscirickettsiaceae</taxon>
        <taxon>Piscirickettsia</taxon>
    </lineage>
</organism>
<dbReference type="SUPFAM" id="SSF53850">
    <property type="entry name" value="Periplasmic binding protein-like II"/>
    <property type="match status" value="1"/>
</dbReference>
<comment type="caution">
    <text evidence="1">The sequence shown here is derived from an EMBL/GenBank/DDBJ whole genome shotgun (WGS) entry which is preliminary data.</text>
</comment>
<dbReference type="EMBL" id="MDTU01000001">
    <property type="protein sequence ID" value="ODN42192.1"/>
    <property type="molecule type" value="Genomic_DNA"/>
</dbReference>
<name>A0ABX3A011_9GAMM</name>
<proteinExistence type="predicted"/>
<protein>
    <submittedName>
        <fullName evidence="1">Uncharacterized protein</fullName>
    </submittedName>
</protein>
<evidence type="ECO:0000313" key="1">
    <source>
        <dbReference type="EMBL" id="ODN42192.1"/>
    </source>
</evidence>
<gene>
    <name evidence="1" type="ORF">BGC07_03620</name>
</gene>
<accession>A0ABX3A011</accession>
<keyword evidence="2" id="KW-1185">Reference proteome</keyword>
<reference evidence="1 2" key="1">
    <citation type="submission" date="2016-08" db="EMBL/GenBank/DDBJ databases">
        <title>Draft genome sequence of Candidatus Piscirickettsia litoralis, from seawater.</title>
        <authorList>
            <person name="Wan X."/>
            <person name="Lee A.J."/>
            <person name="Hou S."/>
            <person name="Donachie S.P."/>
        </authorList>
    </citation>
    <scope>NUCLEOTIDE SEQUENCE [LARGE SCALE GENOMIC DNA]</scope>
    <source>
        <strain evidence="1 2">Y2</strain>
    </source>
</reference>